<sequence>MGSWPIIARPDHVDRLVEALAAHPARAQMLRGPSGVGKTTVAAAAASALAAKGRTIVPVVALDELRDVPLGALSPLLAAARFAPHDDVADRLQELIALVGAHADTYLLVVDDAPLLDPTSAAALYQLVRVFAVPALLTARDEHPITGALARLLHEDLVTVTEVPGLGLDETRELLRRRLGADPRPETLRTLFEVTNGNPLFLRELVLSAERSGGVHAGPYGVELDPSRVPPHIIGTVASRLDTLRDDERRFAELLAVAQPWPATATRAEERETVDDLVAGGFVVASGEGASGEGDHAHLRLAHPIFAEALLAGLEPAARNRLREAAARRLLDLPSPPVRFTAVCLLLDAGATVTRDDTLWAARYAHAVGDHERAIAAADRVLATATDEDAPALATAHVTRAAALSALGRVEEADEAFARAEERARASGGASAATETLALVHLRWGQHTALRRHEPRVAADRMVSILDDLDATGRALLEPDLAKWRLMAGDHEVLAARALPPAGLDPAPGTDPASGSDTASGTTDAAEHAAGLTAALGTAMIATMAGRIDEASAAIATGRPLAARFAEVVPYGTSLLDLSAFLVDVARGRIDDARAFAEARRLEPFAESSGVWSYALALIHLHGGRLHDAAPLAVLAVDQLRWRDFTGLLGPALALAATVHAQRGDRASARAFLDALEPAHHDDVKVRLQAAEAQAWLAVSEGDSESALAVLTAAVREGVEAGHLLLAALTTTVVLRLSSNGEVLDLVARAAAMSGAPFLELVRRAAEAREHHDAVAAVELAPALTTAGLGALAFDLVSAAPAWEPGDRMLVRRARVTASELSRTVVSPSFPRHARDDAGLTEREWTVATAAARRERSREIAERLGVSVRTVDNHLSNIYRKLGVRGRTELERELREFL</sequence>
<dbReference type="InterPro" id="IPR007111">
    <property type="entry name" value="NACHT_NTPase"/>
</dbReference>
<keyword evidence="3" id="KW-0804">Transcription</keyword>
<feature type="domain" description="HTH luxR-type" evidence="5">
    <location>
        <begin position="833"/>
        <end position="898"/>
    </location>
</feature>
<evidence type="ECO:0000256" key="3">
    <source>
        <dbReference type="ARBA" id="ARBA00023163"/>
    </source>
</evidence>
<dbReference type="InterPro" id="IPR027417">
    <property type="entry name" value="P-loop_NTPase"/>
</dbReference>
<dbReference type="PANTHER" id="PTHR44688:SF16">
    <property type="entry name" value="DNA-BINDING TRANSCRIPTIONAL ACTIVATOR DEVR_DOSR"/>
    <property type="match status" value="1"/>
</dbReference>
<protein>
    <submittedName>
        <fullName evidence="6">Response regulator transcription factor</fullName>
    </submittedName>
</protein>
<evidence type="ECO:0000256" key="1">
    <source>
        <dbReference type="ARBA" id="ARBA00023015"/>
    </source>
</evidence>
<dbReference type="SMART" id="SM00421">
    <property type="entry name" value="HTH_LUXR"/>
    <property type="match status" value="1"/>
</dbReference>
<dbReference type="RefSeq" id="WP_152583884.1">
    <property type="nucleotide sequence ID" value="NZ_VIKT02000015.1"/>
</dbReference>
<dbReference type="Pfam" id="PF00196">
    <property type="entry name" value="GerE"/>
    <property type="match status" value="1"/>
</dbReference>
<dbReference type="Pfam" id="PF05729">
    <property type="entry name" value="NACHT"/>
    <property type="match status" value="1"/>
</dbReference>
<dbReference type="InterPro" id="IPR011990">
    <property type="entry name" value="TPR-like_helical_dom_sf"/>
</dbReference>
<evidence type="ECO:0000259" key="5">
    <source>
        <dbReference type="PROSITE" id="PS50043"/>
    </source>
</evidence>
<dbReference type="OrthoDB" id="27092at2"/>
<dbReference type="AlphaFoldDB" id="A0A9E5JRF8"/>
<dbReference type="PANTHER" id="PTHR44688">
    <property type="entry name" value="DNA-BINDING TRANSCRIPTIONAL ACTIVATOR DEVR_DOSR"/>
    <property type="match status" value="1"/>
</dbReference>
<dbReference type="InterPro" id="IPR036388">
    <property type="entry name" value="WH-like_DNA-bd_sf"/>
</dbReference>
<keyword evidence="1" id="KW-0805">Transcription regulation</keyword>
<dbReference type="InterPro" id="IPR016032">
    <property type="entry name" value="Sig_transdc_resp-reg_C-effctor"/>
</dbReference>
<dbReference type="Proteomes" id="UP000818266">
    <property type="component" value="Unassembled WGS sequence"/>
</dbReference>
<dbReference type="CDD" id="cd06170">
    <property type="entry name" value="LuxR_C_like"/>
    <property type="match status" value="1"/>
</dbReference>
<feature type="region of interest" description="Disordered" evidence="4">
    <location>
        <begin position="500"/>
        <end position="526"/>
    </location>
</feature>
<dbReference type="SUPFAM" id="SSF48452">
    <property type="entry name" value="TPR-like"/>
    <property type="match status" value="1"/>
</dbReference>
<dbReference type="SUPFAM" id="SSF46894">
    <property type="entry name" value="C-terminal effector domain of the bipartite response regulators"/>
    <property type="match status" value="1"/>
</dbReference>
<keyword evidence="2" id="KW-0238">DNA-binding</keyword>
<dbReference type="SUPFAM" id="SSF52540">
    <property type="entry name" value="P-loop containing nucleoside triphosphate hydrolases"/>
    <property type="match status" value="1"/>
</dbReference>
<evidence type="ECO:0000313" key="6">
    <source>
        <dbReference type="EMBL" id="NHF63487.1"/>
    </source>
</evidence>
<dbReference type="EMBL" id="VIKT02000015">
    <property type="protein sequence ID" value="NHF63487.1"/>
    <property type="molecule type" value="Genomic_DNA"/>
</dbReference>
<evidence type="ECO:0000256" key="2">
    <source>
        <dbReference type="ARBA" id="ARBA00023125"/>
    </source>
</evidence>
<dbReference type="GO" id="GO:0006355">
    <property type="term" value="P:regulation of DNA-templated transcription"/>
    <property type="evidence" value="ECO:0007669"/>
    <property type="project" value="InterPro"/>
</dbReference>
<feature type="compositionally biased region" description="Low complexity" evidence="4">
    <location>
        <begin position="500"/>
        <end position="513"/>
    </location>
</feature>
<dbReference type="PRINTS" id="PR00038">
    <property type="entry name" value="HTHLUXR"/>
</dbReference>
<reference evidence="6 7" key="1">
    <citation type="submission" date="2020-03" db="EMBL/GenBank/DDBJ databases">
        <title>Chryseoglobus sp. isolated from a deep-sea seamount.</title>
        <authorList>
            <person name="Zhang D.-C."/>
        </authorList>
    </citation>
    <scope>NUCLEOTIDE SEQUENCE [LARGE SCALE GENOMIC DNA]</scope>
    <source>
        <strain evidence="6 7">KN1116</strain>
    </source>
</reference>
<name>A0A9E5JRF8_9MICO</name>
<comment type="caution">
    <text evidence="6">The sequence shown here is derived from an EMBL/GenBank/DDBJ whole genome shotgun (WGS) entry which is preliminary data.</text>
</comment>
<dbReference type="PROSITE" id="PS50043">
    <property type="entry name" value="HTH_LUXR_2"/>
    <property type="match status" value="1"/>
</dbReference>
<dbReference type="Gene3D" id="1.10.10.10">
    <property type="entry name" value="Winged helix-like DNA-binding domain superfamily/Winged helix DNA-binding domain"/>
    <property type="match status" value="1"/>
</dbReference>
<organism evidence="6 7">
    <name type="scientific">Microcella pacifica</name>
    <dbReference type="NCBI Taxonomy" id="2591847"/>
    <lineage>
        <taxon>Bacteria</taxon>
        <taxon>Bacillati</taxon>
        <taxon>Actinomycetota</taxon>
        <taxon>Actinomycetes</taxon>
        <taxon>Micrococcales</taxon>
        <taxon>Microbacteriaceae</taxon>
        <taxon>Microcella</taxon>
    </lineage>
</organism>
<evidence type="ECO:0000256" key="4">
    <source>
        <dbReference type="SAM" id="MobiDB-lite"/>
    </source>
</evidence>
<gene>
    <name evidence="6" type="ORF">FK219_009590</name>
</gene>
<dbReference type="GO" id="GO:0003677">
    <property type="term" value="F:DNA binding"/>
    <property type="evidence" value="ECO:0007669"/>
    <property type="project" value="UniProtKB-KW"/>
</dbReference>
<dbReference type="Gene3D" id="1.25.40.10">
    <property type="entry name" value="Tetratricopeptide repeat domain"/>
    <property type="match status" value="1"/>
</dbReference>
<evidence type="ECO:0000313" key="7">
    <source>
        <dbReference type="Proteomes" id="UP000818266"/>
    </source>
</evidence>
<dbReference type="InterPro" id="IPR000792">
    <property type="entry name" value="Tscrpt_reg_LuxR_C"/>
</dbReference>
<keyword evidence="7" id="KW-1185">Reference proteome</keyword>
<dbReference type="Gene3D" id="3.40.50.300">
    <property type="entry name" value="P-loop containing nucleotide triphosphate hydrolases"/>
    <property type="match status" value="1"/>
</dbReference>
<accession>A0A9E5JRF8</accession>
<proteinExistence type="predicted"/>